<feature type="compositionally biased region" description="Low complexity" evidence="1">
    <location>
        <begin position="37"/>
        <end position="58"/>
    </location>
</feature>
<name>A0A1G9X6F0_9ACTO</name>
<feature type="signal peptide" evidence="2">
    <location>
        <begin position="1"/>
        <end position="28"/>
    </location>
</feature>
<dbReference type="EMBL" id="FNHU01000009">
    <property type="protein sequence ID" value="SDM92350.1"/>
    <property type="molecule type" value="Genomic_DNA"/>
</dbReference>
<evidence type="ECO:0008006" key="5">
    <source>
        <dbReference type="Google" id="ProtNLM"/>
    </source>
</evidence>
<protein>
    <recommendedName>
        <fullName evidence="5">DUF4352 domain-containing protein</fullName>
    </recommendedName>
</protein>
<evidence type="ECO:0000256" key="1">
    <source>
        <dbReference type="SAM" id="MobiDB-lite"/>
    </source>
</evidence>
<accession>A0A1G9X6F0</accession>
<reference evidence="3 4" key="1">
    <citation type="submission" date="2016-10" db="EMBL/GenBank/DDBJ databases">
        <authorList>
            <person name="de Groot N.N."/>
        </authorList>
    </citation>
    <scope>NUCLEOTIDE SEQUENCE [LARGE SCALE GENOMIC DNA]</scope>
    <source>
        <strain evidence="3 4">KPR-7B</strain>
    </source>
</reference>
<evidence type="ECO:0000256" key="2">
    <source>
        <dbReference type="SAM" id="SignalP"/>
    </source>
</evidence>
<organism evidence="3 4">
    <name type="scientific">Actinomyces ruminicola</name>
    <dbReference type="NCBI Taxonomy" id="332524"/>
    <lineage>
        <taxon>Bacteria</taxon>
        <taxon>Bacillati</taxon>
        <taxon>Actinomycetota</taxon>
        <taxon>Actinomycetes</taxon>
        <taxon>Actinomycetales</taxon>
        <taxon>Actinomycetaceae</taxon>
        <taxon>Actinomyces</taxon>
    </lineage>
</organism>
<evidence type="ECO:0000313" key="4">
    <source>
        <dbReference type="Proteomes" id="UP000199671"/>
    </source>
</evidence>
<evidence type="ECO:0000313" key="3">
    <source>
        <dbReference type="EMBL" id="SDM92350.1"/>
    </source>
</evidence>
<proteinExistence type="predicted"/>
<sequence>MHPHSYTVWPVKMIRCSGALILPLLLVAACSNSTDTTSADASAASTAAPTQSTARPAAVPTGAVIPSPAPDDREQALAEGDLSADWLDPVELTQPVALEDSATVAIGELSSRHLDAALPDEVSGDGIIIPVTVANTGAEELSLTGLVVTVAAGEEDVPASQMLSASDQIPASLASGEAVTIDMAFVVPQELRGEISIVVDLGAQTRAAVFQGAAPTS</sequence>
<gene>
    <name evidence="3" type="ORF">SAMN04487766_10913</name>
</gene>
<dbReference type="AlphaFoldDB" id="A0A1G9X6F0"/>
<feature type="chain" id="PRO_5038390451" description="DUF4352 domain-containing protein" evidence="2">
    <location>
        <begin position="29"/>
        <end position="217"/>
    </location>
</feature>
<dbReference type="Proteomes" id="UP000199671">
    <property type="component" value="Unassembled WGS sequence"/>
</dbReference>
<feature type="region of interest" description="Disordered" evidence="1">
    <location>
        <begin position="37"/>
        <end position="73"/>
    </location>
</feature>
<keyword evidence="2" id="KW-0732">Signal</keyword>